<name>A0A916QJW1_9LACO</name>
<dbReference type="Pfam" id="PF02620">
    <property type="entry name" value="YceD"/>
    <property type="match status" value="1"/>
</dbReference>
<dbReference type="EMBL" id="BMAY01000003">
    <property type="protein sequence ID" value="GFZ26680.1"/>
    <property type="molecule type" value="Genomic_DNA"/>
</dbReference>
<proteinExistence type="predicted"/>
<accession>A0A916QJW1</accession>
<evidence type="ECO:0000313" key="3">
    <source>
        <dbReference type="Proteomes" id="UP000677218"/>
    </source>
</evidence>
<dbReference type="Proteomes" id="UP000677218">
    <property type="component" value="Unassembled WGS sequence"/>
</dbReference>
<gene>
    <name evidence="2" type="ORF">LCB40_05600</name>
</gene>
<reference evidence="2" key="1">
    <citation type="submission" date="2020-08" db="EMBL/GenBank/DDBJ databases">
        <title>Taxonomic study for Lactobacillus species isolated from hardwood bark.</title>
        <authorList>
            <person name="Tohno M."/>
            <person name="Tanizawa Y."/>
        </authorList>
    </citation>
    <scope>NUCLEOTIDE SEQUENCE</scope>
    <source>
        <strain evidence="2">B40</strain>
    </source>
</reference>
<protein>
    <submittedName>
        <fullName evidence="2">DNA-binding protein</fullName>
    </submittedName>
</protein>
<sequence length="183" mass="20629">MFTISFDSIKNSKQPLVHLDHDLAVRPEFLERGHELLLDLKSAQVEVDAFYQEPFVVANYHVSADLVVPSSRSLAPVAIHEDFTFTENYLDRKASAEEAEEVDFIVQIPDGQIDLQEAVEDNILLHIPTTGLTPEEKSKNIFPAGQGWEVISEAEFESEQEHKPNPAFAKLKDLLKNEDQGDD</sequence>
<evidence type="ECO:0000256" key="1">
    <source>
        <dbReference type="SAM" id="MobiDB-lite"/>
    </source>
</evidence>
<dbReference type="GO" id="GO:0003677">
    <property type="term" value="F:DNA binding"/>
    <property type="evidence" value="ECO:0007669"/>
    <property type="project" value="UniProtKB-KW"/>
</dbReference>
<evidence type="ECO:0000313" key="2">
    <source>
        <dbReference type="EMBL" id="GFZ26680.1"/>
    </source>
</evidence>
<dbReference type="RefSeq" id="WP_212780374.1">
    <property type="nucleotide sequence ID" value="NZ_BMAY01000003.1"/>
</dbReference>
<keyword evidence="2" id="KW-0238">DNA-binding</keyword>
<organism evidence="2 3">
    <name type="scientific">Lactobacillus corticis</name>
    <dbReference type="NCBI Taxonomy" id="2201249"/>
    <lineage>
        <taxon>Bacteria</taxon>
        <taxon>Bacillati</taxon>
        <taxon>Bacillota</taxon>
        <taxon>Bacilli</taxon>
        <taxon>Lactobacillales</taxon>
        <taxon>Lactobacillaceae</taxon>
        <taxon>Lactobacillus</taxon>
    </lineage>
</organism>
<comment type="caution">
    <text evidence="2">The sequence shown here is derived from an EMBL/GenBank/DDBJ whole genome shotgun (WGS) entry which is preliminary data.</text>
</comment>
<feature type="region of interest" description="Disordered" evidence="1">
    <location>
        <begin position="155"/>
        <end position="183"/>
    </location>
</feature>
<dbReference type="InterPro" id="IPR003772">
    <property type="entry name" value="YceD"/>
</dbReference>
<feature type="compositionally biased region" description="Basic and acidic residues" evidence="1">
    <location>
        <begin position="159"/>
        <end position="183"/>
    </location>
</feature>
<keyword evidence="3" id="KW-1185">Reference proteome</keyword>
<dbReference type="AlphaFoldDB" id="A0A916QJW1"/>